<keyword evidence="10" id="KW-0762">Sugar transport</keyword>
<evidence type="ECO:0000313" key="10">
    <source>
        <dbReference type="EMBL" id="NYI70151.1"/>
    </source>
</evidence>
<dbReference type="InterPro" id="IPR035906">
    <property type="entry name" value="MetI-like_sf"/>
</dbReference>
<dbReference type="PANTHER" id="PTHR43005:SF2">
    <property type="entry name" value="INTEGRAL MEMBRANE SUGAR TRANSPORT PROTEIN"/>
    <property type="match status" value="1"/>
</dbReference>
<dbReference type="InterPro" id="IPR000515">
    <property type="entry name" value="MetI-like"/>
</dbReference>
<evidence type="ECO:0000256" key="6">
    <source>
        <dbReference type="ARBA" id="ARBA00023136"/>
    </source>
</evidence>
<dbReference type="PANTHER" id="PTHR43005">
    <property type="entry name" value="BLR7065 PROTEIN"/>
    <property type="match status" value="1"/>
</dbReference>
<feature type="region of interest" description="Disordered" evidence="8">
    <location>
        <begin position="1"/>
        <end position="47"/>
    </location>
</feature>
<feature type="compositionally biased region" description="Basic residues" evidence="8">
    <location>
        <begin position="358"/>
        <end position="369"/>
    </location>
</feature>
<dbReference type="PROSITE" id="PS50928">
    <property type="entry name" value="ABC_TM1"/>
    <property type="match status" value="1"/>
</dbReference>
<feature type="domain" description="ABC transmembrane type-1" evidence="9">
    <location>
        <begin position="133"/>
        <end position="338"/>
    </location>
</feature>
<evidence type="ECO:0000259" key="9">
    <source>
        <dbReference type="PROSITE" id="PS50928"/>
    </source>
</evidence>
<feature type="transmembrane region" description="Helical" evidence="7">
    <location>
        <begin position="321"/>
        <end position="342"/>
    </location>
</feature>
<feature type="transmembrane region" description="Helical" evidence="7">
    <location>
        <begin position="215"/>
        <end position="238"/>
    </location>
</feature>
<comment type="caution">
    <text evidence="10">The sequence shown here is derived from an EMBL/GenBank/DDBJ whole genome shotgun (WGS) entry which is preliminary data.</text>
</comment>
<evidence type="ECO:0000256" key="7">
    <source>
        <dbReference type="RuleBase" id="RU363032"/>
    </source>
</evidence>
<accession>A0A7Z0D771</accession>
<protein>
    <submittedName>
        <fullName evidence="10">Multiple sugar transport system permease protein</fullName>
    </submittedName>
</protein>
<proteinExistence type="inferred from homology"/>
<keyword evidence="4 7" id="KW-0812">Transmembrane</keyword>
<dbReference type="EMBL" id="JACBZS010000001">
    <property type="protein sequence ID" value="NYI70151.1"/>
    <property type="molecule type" value="Genomic_DNA"/>
</dbReference>
<feature type="compositionally biased region" description="Low complexity" evidence="8">
    <location>
        <begin position="25"/>
        <end position="36"/>
    </location>
</feature>
<dbReference type="CDD" id="cd06261">
    <property type="entry name" value="TM_PBP2"/>
    <property type="match status" value="1"/>
</dbReference>
<keyword evidence="5 7" id="KW-1133">Transmembrane helix</keyword>
<dbReference type="Gene3D" id="1.10.3720.10">
    <property type="entry name" value="MetI-like"/>
    <property type="match status" value="1"/>
</dbReference>
<dbReference type="RefSeq" id="WP_179444135.1">
    <property type="nucleotide sequence ID" value="NZ_JACBZS010000001.1"/>
</dbReference>
<dbReference type="Pfam" id="PF00528">
    <property type="entry name" value="BPD_transp_1"/>
    <property type="match status" value="1"/>
</dbReference>
<keyword evidence="6 7" id="KW-0472">Membrane</keyword>
<feature type="compositionally biased region" description="Polar residues" evidence="8">
    <location>
        <begin position="371"/>
        <end position="388"/>
    </location>
</feature>
<dbReference type="Proteomes" id="UP000527616">
    <property type="component" value="Unassembled WGS sequence"/>
</dbReference>
<feature type="transmembrane region" description="Helical" evidence="7">
    <location>
        <begin position="170"/>
        <end position="190"/>
    </location>
</feature>
<feature type="region of interest" description="Disordered" evidence="8">
    <location>
        <begin position="357"/>
        <end position="388"/>
    </location>
</feature>
<reference evidence="10 11" key="1">
    <citation type="submission" date="2020-07" db="EMBL/GenBank/DDBJ databases">
        <title>Sequencing the genomes of 1000 actinobacteria strains.</title>
        <authorList>
            <person name="Klenk H.-P."/>
        </authorList>
    </citation>
    <scope>NUCLEOTIDE SEQUENCE [LARGE SCALE GENOMIC DNA]</scope>
    <source>
        <strain evidence="10 11">DSM 103164</strain>
    </source>
</reference>
<name>A0A7Z0D771_9ACTN</name>
<evidence type="ECO:0000256" key="5">
    <source>
        <dbReference type="ARBA" id="ARBA00022989"/>
    </source>
</evidence>
<dbReference type="GO" id="GO:0005886">
    <property type="term" value="C:plasma membrane"/>
    <property type="evidence" value="ECO:0007669"/>
    <property type="project" value="UniProtKB-SubCell"/>
</dbReference>
<dbReference type="GO" id="GO:0055085">
    <property type="term" value="P:transmembrane transport"/>
    <property type="evidence" value="ECO:0007669"/>
    <property type="project" value="InterPro"/>
</dbReference>
<sequence length="388" mass="41866">MADEQVPSRAASGSASSVADEEPAARAAVDRSAAAKRPPHKTRRNALSDGQGRLAGLLLSPTMLVILFIVGIPILLSMRESVFRQLDAVDPRTGKVVGGDQFVGLGNYTDVFSNTAQLVTTQWGTHDRFTNALINTTLFTVICVLIETVLGVAMALIMARAIRGTGLIRAGILVPWAIPTIVSALMWKLIFDSDGVANKILGQQILWLADGPQSFLAVIIADVWKTAPFIGLLTLAGLQTIPAEVYEAAKVDGASPWQTFVRITLPMVKPALVVAVLFRALDTLRMFDLPWGMIGSGKYSVETMSMFAYIESNATRYGPAAAYSIVLFLYIMLIAFVFVRVLGADVVGDEELNAIKEQKKRHRQQKRTGARNGSTRSTGATITSGDMP</sequence>
<evidence type="ECO:0000256" key="4">
    <source>
        <dbReference type="ARBA" id="ARBA00022692"/>
    </source>
</evidence>
<feature type="compositionally biased region" description="Low complexity" evidence="8">
    <location>
        <begin position="8"/>
        <end position="18"/>
    </location>
</feature>
<evidence type="ECO:0000256" key="2">
    <source>
        <dbReference type="ARBA" id="ARBA00022448"/>
    </source>
</evidence>
<keyword evidence="3" id="KW-1003">Cell membrane</keyword>
<keyword evidence="2 7" id="KW-0813">Transport</keyword>
<organism evidence="10 11">
    <name type="scientific">Naumannella cuiyingiana</name>
    <dbReference type="NCBI Taxonomy" id="1347891"/>
    <lineage>
        <taxon>Bacteria</taxon>
        <taxon>Bacillati</taxon>
        <taxon>Actinomycetota</taxon>
        <taxon>Actinomycetes</taxon>
        <taxon>Propionibacteriales</taxon>
        <taxon>Propionibacteriaceae</taxon>
        <taxon>Naumannella</taxon>
    </lineage>
</organism>
<feature type="transmembrane region" description="Helical" evidence="7">
    <location>
        <begin position="54"/>
        <end position="76"/>
    </location>
</feature>
<comment type="subcellular location">
    <subcellularLocation>
        <location evidence="1 7">Cell membrane</location>
        <topology evidence="1 7">Multi-pass membrane protein</topology>
    </subcellularLocation>
</comment>
<keyword evidence="11" id="KW-1185">Reference proteome</keyword>
<dbReference type="SUPFAM" id="SSF161098">
    <property type="entry name" value="MetI-like"/>
    <property type="match status" value="1"/>
</dbReference>
<evidence type="ECO:0000256" key="3">
    <source>
        <dbReference type="ARBA" id="ARBA00022475"/>
    </source>
</evidence>
<evidence type="ECO:0000256" key="8">
    <source>
        <dbReference type="SAM" id="MobiDB-lite"/>
    </source>
</evidence>
<evidence type="ECO:0000256" key="1">
    <source>
        <dbReference type="ARBA" id="ARBA00004651"/>
    </source>
</evidence>
<comment type="similarity">
    <text evidence="7">Belongs to the binding-protein-dependent transport system permease family.</text>
</comment>
<feature type="transmembrane region" description="Helical" evidence="7">
    <location>
        <begin position="259"/>
        <end position="281"/>
    </location>
</feature>
<dbReference type="AlphaFoldDB" id="A0A7Z0D771"/>
<feature type="transmembrane region" description="Helical" evidence="7">
    <location>
        <begin position="138"/>
        <end position="158"/>
    </location>
</feature>
<gene>
    <name evidence="10" type="ORF">GGQ54_000711</name>
</gene>
<evidence type="ECO:0000313" key="11">
    <source>
        <dbReference type="Proteomes" id="UP000527616"/>
    </source>
</evidence>